<dbReference type="InterPro" id="IPR043129">
    <property type="entry name" value="ATPase_NBD"/>
</dbReference>
<dbReference type="Proteomes" id="UP001054889">
    <property type="component" value="Unassembled WGS sequence"/>
</dbReference>
<dbReference type="GO" id="GO:0140662">
    <property type="term" value="F:ATP-dependent protein folding chaperone"/>
    <property type="evidence" value="ECO:0007669"/>
    <property type="project" value="InterPro"/>
</dbReference>
<keyword evidence="2" id="KW-0067">ATP-binding</keyword>
<keyword evidence="5" id="KW-1185">Reference proteome</keyword>
<dbReference type="EMBL" id="BQKI01000071">
    <property type="protein sequence ID" value="GJN13752.1"/>
    <property type="molecule type" value="Genomic_DNA"/>
</dbReference>
<dbReference type="InterPro" id="IPR013126">
    <property type="entry name" value="Hsp_70_fam"/>
</dbReference>
<reference evidence="4" key="1">
    <citation type="journal article" date="2018" name="DNA Res.">
        <title>Multiple hybrid de novo genome assembly of finger millet, an orphan allotetraploid crop.</title>
        <authorList>
            <person name="Hatakeyama M."/>
            <person name="Aluri S."/>
            <person name="Balachadran M.T."/>
            <person name="Sivarajan S.R."/>
            <person name="Patrignani A."/>
            <person name="Gruter S."/>
            <person name="Poveda L."/>
            <person name="Shimizu-Inatsugi R."/>
            <person name="Baeten J."/>
            <person name="Francoijs K.J."/>
            <person name="Nataraja K.N."/>
            <person name="Reddy Y.A.N."/>
            <person name="Phadnis S."/>
            <person name="Ravikumar R.L."/>
            <person name="Schlapbach R."/>
            <person name="Sreeman S.M."/>
            <person name="Shimizu K.K."/>
        </authorList>
    </citation>
    <scope>NUCLEOTIDE SEQUENCE</scope>
</reference>
<comment type="caution">
    <text evidence="4">The sequence shown here is derived from an EMBL/GenBank/DDBJ whole genome shotgun (WGS) entry which is preliminary data.</text>
</comment>
<accession>A0AAV5DUG1</accession>
<dbReference type="AlphaFoldDB" id="A0AAV5DUG1"/>
<evidence type="ECO:0000256" key="1">
    <source>
        <dbReference type="ARBA" id="ARBA00022741"/>
    </source>
</evidence>
<dbReference type="Gene3D" id="3.30.420.40">
    <property type="match status" value="1"/>
</dbReference>
<evidence type="ECO:0000313" key="5">
    <source>
        <dbReference type="Proteomes" id="UP001054889"/>
    </source>
</evidence>
<reference evidence="4" key="2">
    <citation type="submission" date="2021-12" db="EMBL/GenBank/DDBJ databases">
        <title>Resequencing data analysis of finger millet.</title>
        <authorList>
            <person name="Hatakeyama M."/>
            <person name="Aluri S."/>
            <person name="Balachadran M.T."/>
            <person name="Sivarajan S.R."/>
            <person name="Poveda L."/>
            <person name="Shimizu-Inatsugi R."/>
            <person name="Schlapbach R."/>
            <person name="Sreeman S.M."/>
            <person name="Shimizu K.K."/>
        </authorList>
    </citation>
    <scope>NUCLEOTIDE SEQUENCE</scope>
</reference>
<keyword evidence="1" id="KW-0547">Nucleotide-binding</keyword>
<proteinExistence type="predicted"/>
<sequence>MSYKIGTRDLDKPTIQVSAMDEQFDVIKIVSMVIAQLKEKSEQHLSHAVEYAVLTVPQHFHDPKQLRASDLAATSPGLGTTPEASSPVIETVAGAGHGEERRVR</sequence>
<dbReference type="GO" id="GO:0005524">
    <property type="term" value="F:ATP binding"/>
    <property type="evidence" value="ECO:0007669"/>
    <property type="project" value="UniProtKB-KW"/>
</dbReference>
<gene>
    <name evidence="4" type="primary">gb00494</name>
    <name evidence="4" type="ORF">PR202_gb00494</name>
</gene>
<evidence type="ECO:0000313" key="4">
    <source>
        <dbReference type="EMBL" id="GJN13752.1"/>
    </source>
</evidence>
<evidence type="ECO:0000256" key="3">
    <source>
        <dbReference type="SAM" id="MobiDB-lite"/>
    </source>
</evidence>
<evidence type="ECO:0000256" key="2">
    <source>
        <dbReference type="ARBA" id="ARBA00022840"/>
    </source>
</evidence>
<dbReference type="SUPFAM" id="SSF53067">
    <property type="entry name" value="Actin-like ATPase domain"/>
    <property type="match status" value="1"/>
</dbReference>
<organism evidence="4 5">
    <name type="scientific">Eleusine coracana subsp. coracana</name>
    <dbReference type="NCBI Taxonomy" id="191504"/>
    <lineage>
        <taxon>Eukaryota</taxon>
        <taxon>Viridiplantae</taxon>
        <taxon>Streptophyta</taxon>
        <taxon>Embryophyta</taxon>
        <taxon>Tracheophyta</taxon>
        <taxon>Spermatophyta</taxon>
        <taxon>Magnoliopsida</taxon>
        <taxon>Liliopsida</taxon>
        <taxon>Poales</taxon>
        <taxon>Poaceae</taxon>
        <taxon>PACMAD clade</taxon>
        <taxon>Chloridoideae</taxon>
        <taxon>Cynodonteae</taxon>
        <taxon>Eleusininae</taxon>
        <taxon>Eleusine</taxon>
    </lineage>
</organism>
<feature type="region of interest" description="Disordered" evidence="3">
    <location>
        <begin position="72"/>
        <end position="104"/>
    </location>
</feature>
<name>A0AAV5DUG1_ELECO</name>
<dbReference type="Pfam" id="PF00012">
    <property type="entry name" value="HSP70"/>
    <property type="match status" value="1"/>
</dbReference>
<protein>
    <submittedName>
        <fullName evidence="4">Uncharacterized protein</fullName>
    </submittedName>
</protein>